<dbReference type="InterPro" id="IPR043519">
    <property type="entry name" value="NT_sf"/>
</dbReference>
<evidence type="ECO:0000313" key="3">
    <source>
        <dbReference type="Proteomes" id="UP000724686"/>
    </source>
</evidence>
<gene>
    <name evidence="2" type="ORF">JWG45_15990</name>
</gene>
<keyword evidence="3" id="KW-1185">Reference proteome</keyword>
<dbReference type="PANTHER" id="PTHR37030">
    <property type="entry name" value="NUCLEOTIDYLTRANSFERASE"/>
    <property type="match status" value="1"/>
</dbReference>
<evidence type="ECO:0000259" key="1">
    <source>
        <dbReference type="Pfam" id="PF01909"/>
    </source>
</evidence>
<dbReference type="Gene3D" id="3.30.460.10">
    <property type="entry name" value="Beta Polymerase, domain 2"/>
    <property type="match status" value="1"/>
</dbReference>
<dbReference type="SUPFAM" id="SSF81301">
    <property type="entry name" value="Nucleotidyltransferase"/>
    <property type="match status" value="1"/>
</dbReference>
<evidence type="ECO:0000313" key="2">
    <source>
        <dbReference type="EMBL" id="MBM9578647.1"/>
    </source>
</evidence>
<organism evidence="2 3">
    <name type="scientific">Leptospira ainlahdjerensis</name>
    <dbReference type="NCBI Taxonomy" id="2810033"/>
    <lineage>
        <taxon>Bacteria</taxon>
        <taxon>Pseudomonadati</taxon>
        <taxon>Spirochaetota</taxon>
        <taxon>Spirochaetia</taxon>
        <taxon>Leptospirales</taxon>
        <taxon>Leptospiraceae</taxon>
        <taxon>Leptospira</taxon>
    </lineage>
</organism>
<dbReference type="Pfam" id="PF01909">
    <property type="entry name" value="NTP_transf_2"/>
    <property type="match status" value="1"/>
</dbReference>
<sequence length="102" mass="11820">MDRDLENLKTQVITLVNPLKIILFGSRATGSFNDHSDYDILVVMPKGTNKRKTAQFLYQNIENIERPYDFVVVTEETLEKYSNSHHLIYFHALKDGIELYAA</sequence>
<proteinExistence type="predicted"/>
<dbReference type="InterPro" id="IPR002934">
    <property type="entry name" value="Polymerase_NTP_transf_dom"/>
</dbReference>
<protein>
    <submittedName>
        <fullName evidence="2">Nucleotidyltransferase domain-containing protein</fullName>
    </submittedName>
</protein>
<reference evidence="2 3" key="1">
    <citation type="submission" date="2021-02" db="EMBL/GenBank/DDBJ databases">
        <title>Leptospira ainlahdjerensis sp. nov., Leptospira ainazelensis sp. nov., Leptospira abararensis sp. nov. and Leptospira chreensis sp. nov., four new species isolated from water sources in Algeria.</title>
        <authorList>
            <person name="Amara Korba A."/>
            <person name="Kainiu M."/>
            <person name="Vincent A.T."/>
            <person name="Mariet J.-F."/>
            <person name="Veyrier F.J."/>
            <person name="Goarant C."/>
            <person name="Picardeau M."/>
        </authorList>
    </citation>
    <scope>NUCLEOTIDE SEQUENCE [LARGE SCALE GENOMIC DNA]</scope>
    <source>
        <strain evidence="2 3">201903070</strain>
    </source>
</reference>
<accession>A0ABS2UE60</accession>
<dbReference type="PANTHER" id="PTHR37030:SF1">
    <property type="entry name" value="NUCLEOTIDYLTRANSFERASE"/>
    <property type="match status" value="1"/>
</dbReference>
<comment type="caution">
    <text evidence="2">The sequence shown here is derived from an EMBL/GenBank/DDBJ whole genome shotgun (WGS) entry which is preliminary data.</text>
</comment>
<dbReference type="EMBL" id="JAFFPU010000066">
    <property type="protein sequence ID" value="MBM9578647.1"/>
    <property type="molecule type" value="Genomic_DNA"/>
</dbReference>
<feature type="domain" description="Polymerase nucleotidyl transferase" evidence="1">
    <location>
        <begin position="6"/>
        <end position="80"/>
    </location>
</feature>
<name>A0ABS2UE60_9LEPT</name>
<dbReference type="Proteomes" id="UP000724686">
    <property type="component" value="Unassembled WGS sequence"/>
</dbReference>
<dbReference type="RefSeq" id="WP_205280641.1">
    <property type="nucleotide sequence ID" value="NZ_JAFFPU010000066.1"/>
</dbReference>
<dbReference type="CDD" id="cd05403">
    <property type="entry name" value="NT_KNTase_like"/>
    <property type="match status" value="1"/>
</dbReference>